<dbReference type="CDD" id="cd17589">
    <property type="entry name" value="REC_TPR"/>
    <property type="match status" value="1"/>
</dbReference>
<evidence type="ECO:0000259" key="3">
    <source>
        <dbReference type="PROSITE" id="PS50110"/>
    </source>
</evidence>
<dbReference type="Pfam" id="PF13181">
    <property type="entry name" value="TPR_8"/>
    <property type="match status" value="1"/>
</dbReference>
<keyword evidence="2" id="KW-0802">TPR repeat</keyword>
<dbReference type="Gene3D" id="1.25.40.10">
    <property type="entry name" value="Tetratricopeptide repeat domain"/>
    <property type="match status" value="2"/>
</dbReference>
<proteinExistence type="predicted"/>
<dbReference type="Pfam" id="PF14559">
    <property type="entry name" value="TPR_19"/>
    <property type="match status" value="1"/>
</dbReference>
<evidence type="ECO:0000313" key="5">
    <source>
        <dbReference type="Proteomes" id="UP000245790"/>
    </source>
</evidence>
<feature type="domain" description="Response regulatory" evidence="3">
    <location>
        <begin position="8"/>
        <end position="127"/>
    </location>
</feature>
<dbReference type="SUPFAM" id="SSF52172">
    <property type="entry name" value="CheY-like"/>
    <property type="match status" value="1"/>
</dbReference>
<dbReference type="PROSITE" id="PS50005">
    <property type="entry name" value="TPR"/>
    <property type="match status" value="2"/>
</dbReference>
<dbReference type="InterPro" id="IPR052048">
    <property type="entry name" value="ST_Response_Regulator"/>
</dbReference>
<protein>
    <submittedName>
        <fullName evidence="4">Tetratricopeptide repeat protein</fullName>
    </submittedName>
</protein>
<dbReference type="InterPro" id="IPR019734">
    <property type="entry name" value="TPR_rpt"/>
</dbReference>
<dbReference type="InterPro" id="IPR011990">
    <property type="entry name" value="TPR-like_helical_dom_sf"/>
</dbReference>
<dbReference type="AlphaFoldDB" id="A0A316FP28"/>
<name>A0A316FP28_9GAMM</name>
<dbReference type="InterPro" id="IPR001789">
    <property type="entry name" value="Sig_transdc_resp-reg_receiver"/>
</dbReference>
<feature type="repeat" description="TPR" evidence="2">
    <location>
        <begin position="265"/>
        <end position="298"/>
    </location>
</feature>
<dbReference type="RefSeq" id="WP_109763738.1">
    <property type="nucleotide sequence ID" value="NZ_QGGU01000007.1"/>
</dbReference>
<comment type="caution">
    <text evidence="4">The sequence shown here is derived from an EMBL/GenBank/DDBJ whole genome shotgun (WGS) entry which is preliminary data.</text>
</comment>
<dbReference type="PANTHER" id="PTHR43228:SF1">
    <property type="entry name" value="TWO-COMPONENT RESPONSE REGULATOR ARR22"/>
    <property type="match status" value="1"/>
</dbReference>
<evidence type="ECO:0000256" key="2">
    <source>
        <dbReference type="PROSITE-ProRule" id="PRU00339"/>
    </source>
</evidence>
<feature type="repeat" description="TPR" evidence="2">
    <location>
        <begin position="446"/>
        <end position="479"/>
    </location>
</feature>
<evidence type="ECO:0000313" key="4">
    <source>
        <dbReference type="EMBL" id="PWK49955.1"/>
    </source>
</evidence>
<dbReference type="SUPFAM" id="SSF48452">
    <property type="entry name" value="TPR-like"/>
    <property type="match status" value="2"/>
</dbReference>
<dbReference type="EMBL" id="QGGU01000007">
    <property type="protein sequence ID" value="PWK49955.1"/>
    <property type="molecule type" value="Genomic_DNA"/>
</dbReference>
<dbReference type="PANTHER" id="PTHR43228">
    <property type="entry name" value="TWO-COMPONENT RESPONSE REGULATOR"/>
    <property type="match status" value="1"/>
</dbReference>
<dbReference type="OrthoDB" id="7298659at2"/>
<feature type="modified residue" description="4-aspartylphosphate" evidence="1">
    <location>
        <position position="58"/>
    </location>
</feature>
<dbReference type="SMART" id="SM00028">
    <property type="entry name" value="TPR"/>
    <property type="match status" value="5"/>
</dbReference>
<organism evidence="4 5">
    <name type="scientific">Pleionea mediterranea</name>
    <dbReference type="NCBI Taxonomy" id="523701"/>
    <lineage>
        <taxon>Bacteria</taxon>
        <taxon>Pseudomonadati</taxon>
        <taxon>Pseudomonadota</taxon>
        <taxon>Gammaproteobacteria</taxon>
        <taxon>Oceanospirillales</taxon>
        <taxon>Pleioneaceae</taxon>
        <taxon>Pleionea</taxon>
    </lineage>
</organism>
<dbReference type="GO" id="GO:0000160">
    <property type="term" value="P:phosphorelay signal transduction system"/>
    <property type="evidence" value="ECO:0007669"/>
    <property type="project" value="InterPro"/>
</dbReference>
<dbReference type="InterPro" id="IPR011006">
    <property type="entry name" value="CheY-like_superfamily"/>
</dbReference>
<accession>A0A316FP28</accession>
<keyword evidence="5" id="KW-1185">Reference proteome</keyword>
<evidence type="ECO:0000256" key="1">
    <source>
        <dbReference type="PROSITE-ProRule" id="PRU00169"/>
    </source>
</evidence>
<dbReference type="SMART" id="SM00448">
    <property type="entry name" value="REC"/>
    <property type="match status" value="1"/>
</dbReference>
<gene>
    <name evidence="4" type="ORF">C8D97_107120</name>
</gene>
<reference evidence="4 5" key="1">
    <citation type="submission" date="2018-05" db="EMBL/GenBank/DDBJ databases">
        <title>Genomic Encyclopedia of Type Strains, Phase IV (KMG-IV): sequencing the most valuable type-strain genomes for metagenomic binning, comparative biology and taxonomic classification.</title>
        <authorList>
            <person name="Goeker M."/>
        </authorList>
    </citation>
    <scope>NUCLEOTIDE SEQUENCE [LARGE SCALE GENOMIC DNA]</scope>
    <source>
        <strain evidence="4 5">DSM 25350</strain>
    </source>
</reference>
<dbReference type="PROSITE" id="PS50110">
    <property type="entry name" value="RESPONSE_REGULATORY"/>
    <property type="match status" value="1"/>
</dbReference>
<dbReference type="Pfam" id="PF00072">
    <property type="entry name" value="Response_reg"/>
    <property type="match status" value="1"/>
</dbReference>
<dbReference type="Proteomes" id="UP000245790">
    <property type="component" value="Unassembled WGS sequence"/>
</dbReference>
<keyword evidence="1" id="KW-0597">Phosphoprotein</keyword>
<dbReference type="Gene3D" id="3.40.50.2300">
    <property type="match status" value="1"/>
</dbReference>
<sequence length="542" mass="61476">MIHYENKSALIIEDFAEFARSLKAMLGDIGIENVDMVNTGESAIRACNEKYYDIILSDYNLGHGKNGMQILEELNFNKRIRSDAVFIMTTAENTTAMVMGAIENQPDSYLTKPFNNAQLKSRLSKLLAKKEALKPIFNAMDKGQIKLALEQCDEILDAFPKYKASIEKLKAECLMKKRQYSDAMAVYEEVLSKRPIPWAMVGLAQAQIAQRQYENAATVLRETISKFPMVLEAYDLLADCQMQQQELDDAQQTLQDAIKKSPRVIKRQSKLGEVAVENGDYDTSINAFKQTIRLGENSIFKSPDSYIHYTNSVSKKVTADEGKVAKNLATEAENYLKDFYKEYKHDKVCKLRGSVAEGNFFMSQGKQDEAKKCTEQAKELYSTIDTMLPADAGLELAQGLQNLGEEDIAEEIIKDAVQHNFENSKFLEKALPHLKDKSILEKGKEAHKLNSQGIRLFEQKQYDEAVNHFIKAVEASPKNISIILNTVQVLLKVHQSGNADDSIIERCENYLNSINTISPDDHRFQRFSELLRLTRVIQQEQF</sequence>